<proteinExistence type="predicted"/>
<comment type="caution">
    <text evidence="2">The sequence shown here is derived from an EMBL/GenBank/DDBJ whole genome shotgun (WGS) entry which is preliminary data.</text>
</comment>
<dbReference type="RefSeq" id="WP_196416687.1">
    <property type="nucleotide sequence ID" value="NZ_JADQTO010000013.1"/>
</dbReference>
<gene>
    <name evidence="1" type="ORF">I4J89_25930</name>
    <name evidence="2" type="ORF">I4J89_47570</name>
</gene>
<evidence type="ECO:0000313" key="3">
    <source>
        <dbReference type="Proteomes" id="UP000598146"/>
    </source>
</evidence>
<reference evidence="2" key="1">
    <citation type="submission" date="2020-11" db="EMBL/GenBank/DDBJ databases">
        <title>Isolation and identification of active actinomycetes.</title>
        <authorList>
            <person name="Sun X."/>
        </authorList>
    </citation>
    <scope>NUCLEOTIDE SEQUENCE</scope>
    <source>
        <strain evidence="2">NEAU-A11</strain>
    </source>
</reference>
<protein>
    <submittedName>
        <fullName evidence="2">Uncharacterized protein</fullName>
    </submittedName>
</protein>
<dbReference type="AlphaFoldDB" id="A0A931CFC6"/>
<evidence type="ECO:0000313" key="2">
    <source>
        <dbReference type="EMBL" id="MBG0569094.1"/>
    </source>
</evidence>
<sequence length="86" mass="9511">MALTGRQRVRRARIAAHASWANTADRKGRTAPATSAFLARFERQVDPLGVLEPEVRAQMAEHARRAYMLQLAERSAKARARRAAGG</sequence>
<organism evidence="2 3">
    <name type="scientific">Actinoplanes aureus</name>
    <dbReference type="NCBI Taxonomy" id="2792083"/>
    <lineage>
        <taxon>Bacteria</taxon>
        <taxon>Bacillati</taxon>
        <taxon>Actinomycetota</taxon>
        <taxon>Actinomycetes</taxon>
        <taxon>Micromonosporales</taxon>
        <taxon>Micromonosporaceae</taxon>
        <taxon>Actinoplanes</taxon>
    </lineage>
</organism>
<dbReference type="Proteomes" id="UP000598146">
    <property type="component" value="Unassembled WGS sequence"/>
</dbReference>
<dbReference type="EMBL" id="JADQTO010000053">
    <property type="protein sequence ID" value="MBG0569094.1"/>
    <property type="molecule type" value="Genomic_DNA"/>
</dbReference>
<keyword evidence="3" id="KW-1185">Reference proteome</keyword>
<dbReference type="EMBL" id="JADQTO010000013">
    <property type="protein sequence ID" value="MBG0564895.1"/>
    <property type="molecule type" value="Genomic_DNA"/>
</dbReference>
<name>A0A931CFC6_9ACTN</name>
<evidence type="ECO:0000313" key="1">
    <source>
        <dbReference type="EMBL" id="MBG0564895.1"/>
    </source>
</evidence>
<accession>A0A931CFC6</accession>